<evidence type="ECO:0000256" key="1">
    <source>
        <dbReference type="ARBA" id="ARBA00022679"/>
    </source>
</evidence>
<keyword evidence="1" id="KW-0808">Transferase</keyword>
<dbReference type="RefSeq" id="WP_237052918.1">
    <property type="nucleotide sequence ID" value="NZ_JAKJPO010000001.1"/>
</dbReference>
<name>A0ABS9HNI3_9GAMM</name>
<keyword evidence="5" id="KW-1185">Reference proteome</keyword>
<protein>
    <submittedName>
        <fullName evidence="4">GNAT family N-acetyltransferase</fullName>
    </submittedName>
</protein>
<dbReference type="Gene3D" id="3.40.630.30">
    <property type="match status" value="1"/>
</dbReference>
<dbReference type="PANTHER" id="PTHR43877">
    <property type="entry name" value="AMINOALKYLPHOSPHONATE N-ACETYLTRANSFERASE-RELATED-RELATED"/>
    <property type="match status" value="1"/>
</dbReference>
<gene>
    <name evidence="4" type="ORF">L3V18_01940</name>
</gene>
<reference evidence="4 5" key="3">
    <citation type="submission" date="2022-01" db="EMBL/GenBank/DDBJ databases">
        <authorList>
            <person name="Zhou L.Y."/>
        </authorList>
    </citation>
    <scope>NUCLEOTIDE SEQUENCE [LARGE SCALE GENOMIC DNA]</scope>
    <source>
        <strain evidence="4 5">TLK-CK17</strain>
    </source>
</reference>
<dbReference type="SUPFAM" id="SSF55729">
    <property type="entry name" value="Acyl-CoA N-acyltransferases (Nat)"/>
    <property type="match status" value="1"/>
</dbReference>
<dbReference type="PROSITE" id="PS51186">
    <property type="entry name" value="GNAT"/>
    <property type="match status" value="1"/>
</dbReference>
<dbReference type="InterPro" id="IPR016181">
    <property type="entry name" value="Acyl_CoA_acyltransferase"/>
</dbReference>
<dbReference type="CDD" id="cd04301">
    <property type="entry name" value="NAT_SF"/>
    <property type="match status" value="1"/>
</dbReference>
<reference evidence="4 5" key="2">
    <citation type="submission" date="2022-01" db="EMBL/GenBank/DDBJ databases">
        <title>Lysobacter chinensis sp. nov., a bacterium isolated from cow dung compost.</title>
        <authorList>
            <person name="Liu Y."/>
        </authorList>
    </citation>
    <scope>NUCLEOTIDE SEQUENCE [LARGE SCALE GENOMIC DNA]</scope>
    <source>
        <strain evidence="4 5">TLK-CK17</strain>
    </source>
</reference>
<evidence type="ECO:0000256" key="2">
    <source>
        <dbReference type="ARBA" id="ARBA00023315"/>
    </source>
</evidence>
<evidence type="ECO:0000259" key="3">
    <source>
        <dbReference type="PROSITE" id="PS51186"/>
    </source>
</evidence>
<dbReference type="InterPro" id="IPR050832">
    <property type="entry name" value="Bact_Acetyltransf"/>
</dbReference>
<keyword evidence="2" id="KW-0012">Acyltransferase</keyword>
<organism evidence="4 5">
    <name type="scientific">Marilutibacter chinensis</name>
    <dbReference type="NCBI Taxonomy" id="2912247"/>
    <lineage>
        <taxon>Bacteria</taxon>
        <taxon>Pseudomonadati</taxon>
        <taxon>Pseudomonadota</taxon>
        <taxon>Gammaproteobacteria</taxon>
        <taxon>Lysobacterales</taxon>
        <taxon>Lysobacteraceae</taxon>
        <taxon>Marilutibacter</taxon>
    </lineage>
</organism>
<reference evidence="5" key="1">
    <citation type="submission" date="2022-01" db="EMBL/GenBank/DDBJ databases">
        <title>Lysobacter chinensis sp. nov., a bacterium isolated from cow dung compost.</title>
        <authorList>
            <person name="Zhou L.Y."/>
        </authorList>
    </citation>
    <scope>NUCLEOTIDE SEQUENCE [LARGE SCALE GENOMIC DNA]</scope>
    <source>
        <strain evidence="5">TLK-CK17</strain>
    </source>
</reference>
<feature type="domain" description="N-acetyltransferase" evidence="3">
    <location>
        <begin position="9"/>
        <end position="159"/>
    </location>
</feature>
<dbReference type="Pfam" id="PF13673">
    <property type="entry name" value="Acetyltransf_10"/>
    <property type="match status" value="1"/>
</dbReference>
<evidence type="ECO:0000313" key="4">
    <source>
        <dbReference type="EMBL" id="MCF7220555.1"/>
    </source>
</evidence>
<dbReference type="EMBL" id="JAKJPO010000001">
    <property type="protein sequence ID" value="MCF7220555.1"/>
    <property type="molecule type" value="Genomic_DNA"/>
</dbReference>
<sequence>MTEAVAATFRIRPLVPADAGTVSQLVLSLSHRFLDDPGGASARRLLATLSPDAALERLASPHFHGWLAEDSSGACGLILMRDTTHLYHLFVREDRQRRGIATALWQRALSQLGAIAATRVTVNAAPGAVAFYRALGFTASESLHEEDGLRFLPMALSLDASTAG</sequence>
<proteinExistence type="predicted"/>
<evidence type="ECO:0000313" key="5">
    <source>
        <dbReference type="Proteomes" id="UP001430796"/>
    </source>
</evidence>
<dbReference type="InterPro" id="IPR000182">
    <property type="entry name" value="GNAT_dom"/>
</dbReference>
<accession>A0ABS9HNI3</accession>
<comment type="caution">
    <text evidence="4">The sequence shown here is derived from an EMBL/GenBank/DDBJ whole genome shotgun (WGS) entry which is preliminary data.</text>
</comment>
<dbReference type="Proteomes" id="UP001430796">
    <property type="component" value="Unassembled WGS sequence"/>
</dbReference>